<feature type="compositionally biased region" description="Acidic residues" evidence="1">
    <location>
        <begin position="159"/>
        <end position="171"/>
    </location>
</feature>
<name>A0A9P1I6K7_9PELO</name>
<dbReference type="Proteomes" id="UP001152747">
    <property type="component" value="Unassembled WGS sequence"/>
</dbReference>
<dbReference type="EMBL" id="CANHGI010000001">
    <property type="protein sequence ID" value="CAI5439232.1"/>
    <property type="molecule type" value="Genomic_DNA"/>
</dbReference>
<feature type="region of interest" description="Disordered" evidence="1">
    <location>
        <begin position="152"/>
        <end position="274"/>
    </location>
</feature>
<accession>A0A9P1I6K7</accession>
<gene>
    <name evidence="2" type="ORF">CAMP_LOCUS1869</name>
</gene>
<sequence length="668" mass="77091">MHPILRKLLAIFCIKSKMPSMVMSQLPKCNHSEVFARRRPKSNRQSENILAINYMYVAIPKSKFIFYVRERLVYRSSVEVTYDEVFNYLTDVCNDSSISLHYTFNNQYVSITTTGQLHTFFQHLHNDPGMFLYIENKDYVWNVKPKNKKKKKCCAEEPKQEEEEEVSEEEELKPIKKPKCTCQHHLDESTDSEEDDSEEDDSSECTSEEEDEEEVEEDDPDQTVVSIPKCSSSPEGLLGEEIDSDEQVSTISSSEEWQSPSPASKKNTPENEAKVKEDLKKFVKDIITKYDFESPTEKTLQPYCEAISRKLINALWPPKITADTAVFEKSITILTFAVGTNLCMYFRDIYKHGEDPKELFERFIDSIIAETHATVETQRQLNHMLGQIHSLKSLKPFCESIKYNVEKMPKVEQIISTLQETIVTLDITFSKVFTIEQMDGCPCVESIKNFMDHLNGVLIAITEIVDVKDRNINIERNFITTIDKMTQIFIDNSCDKHSVWDDVIEEIDQFSPPNTPQNAHICSNHSPVKKCEKHKNIECLEKLKERQKSIMREIEEMSEMLPKTPEKMAATPRKTAQSTNSTPKKEYSATTQAKIDEMMKSTSNHNYVYPPPPKPGAIMIPAGGLAHCQCKKDCPFLLNEPAYIYMDRFNEPKQTLLEKTKQKRFKKN</sequence>
<feature type="compositionally biased region" description="Polar residues" evidence="1">
    <location>
        <begin position="574"/>
        <end position="587"/>
    </location>
</feature>
<feature type="compositionally biased region" description="Acidic residues" evidence="1">
    <location>
        <begin position="189"/>
        <end position="221"/>
    </location>
</feature>
<comment type="caution">
    <text evidence="2">The sequence shown here is derived from an EMBL/GenBank/DDBJ whole genome shotgun (WGS) entry which is preliminary data.</text>
</comment>
<keyword evidence="3" id="KW-1185">Reference proteome</keyword>
<feature type="region of interest" description="Disordered" evidence="1">
    <location>
        <begin position="565"/>
        <end position="587"/>
    </location>
</feature>
<feature type="compositionally biased region" description="Polar residues" evidence="1">
    <location>
        <begin position="247"/>
        <end position="266"/>
    </location>
</feature>
<dbReference type="PANTHER" id="PTHR36942">
    <property type="entry name" value="PROTEIN CBG10268"/>
    <property type="match status" value="1"/>
</dbReference>
<organism evidence="2 3">
    <name type="scientific">Caenorhabditis angaria</name>
    <dbReference type="NCBI Taxonomy" id="860376"/>
    <lineage>
        <taxon>Eukaryota</taxon>
        <taxon>Metazoa</taxon>
        <taxon>Ecdysozoa</taxon>
        <taxon>Nematoda</taxon>
        <taxon>Chromadorea</taxon>
        <taxon>Rhabditida</taxon>
        <taxon>Rhabditina</taxon>
        <taxon>Rhabditomorpha</taxon>
        <taxon>Rhabditoidea</taxon>
        <taxon>Rhabditidae</taxon>
        <taxon>Peloderinae</taxon>
        <taxon>Caenorhabditis</taxon>
    </lineage>
</organism>
<dbReference type="PANTHER" id="PTHR36942:SF1">
    <property type="entry name" value="IMMUNITY PROTEIN 72 OF POLYMORPHIC TOXIN SYSTEM-RELATED"/>
    <property type="match status" value="1"/>
</dbReference>
<protein>
    <submittedName>
        <fullName evidence="2">Uncharacterized protein</fullName>
    </submittedName>
</protein>
<reference evidence="2" key="1">
    <citation type="submission" date="2022-11" db="EMBL/GenBank/DDBJ databases">
        <authorList>
            <person name="Kikuchi T."/>
        </authorList>
    </citation>
    <scope>NUCLEOTIDE SEQUENCE</scope>
    <source>
        <strain evidence="2">PS1010</strain>
    </source>
</reference>
<evidence type="ECO:0000313" key="3">
    <source>
        <dbReference type="Proteomes" id="UP001152747"/>
    </source>
</evidence>
<dbReference type="AlphaFoldDB" id="A0A9P1I6K7"/>
<evidence type="ECO:0000256" key="1">
    <source>
        <dbReference type="SAM" id="MobiDB-lite"/>
    </source>
</evidence>
<proteinExistence type="predicted"/>
<dbReference type="OrthoDB" id="5813382at2759"/>
<feature type="compositionally biased region" description="Polar residues" evidence="1">
    <location>
        <begin position="223"/>
        <end position="234"/>
    </location>
</feature>
<evidence type="ECO:0000313" key="2">
    <source>
        <dbReference type="EMBL" id="CAI5439232.1"/>
    </source>
</evidence>